<dbReference type="InterPro" id="IPR025110">
    <property type="entry name" value="AMP-bd_C"/>
</dbReference>
<dbReference type="CDD" id="cd17631">
    <property type="entry name" value="FACL_FadD13-like"/>
    <property type="match status" value="1"/>
</dbReference>
<dbReference type="OrthoDB" id="3172305at2"/>
<evidence type="ECO:0000259" key="4">
    <source>
        <dbReference type="Pfam" id="PF13193"/>
    </source>
</evidence>
<organism evidence="5 6">
    <name type="scientific">Actinokineospora auranticolor</name>
    <dbReference type="NCBI Taxonomy" id="155976"/>
    <lineage>
        <taxon>Bacteria</taxon>
        <taxon>Bacillati</taxon>
        <taxon>Actinomycetota</taxon>
        <taxon>Actinomycetes</taxon>
        <taxon>Pseudonocardiales</taxon>
        <taxon>Pseudonocardiaceae</taxon>
        <taxon>Actinokineospora</taxon>
    </lineage>
</organism>
<name>A0A2S6H1Q9_9PSEU</name>
<keyword evidence="6" id="KW-1185">Reference proteome</keyword>
<dbReference type="GO" id="GO:0031956">
    <property type="term" value="F:medium-chain fatty acid-CoA ligase activity"/>
    <property type="evidence" value="ECO:0007669"/>
    <property type="project" value="TreeGrafter"/>
</dbReference>
<dbReference type="Gene3D" id="3.30.300.30">
    <property type="match status" value="1"/>
</dbReference>
<dbReference type="Proteomes" id="UP000239203">
    <property type="component" value="Unassembled WGS sequence"/>
</dbReference>
<evidence type="ECO:0000313" key="5">
    <source>
        <dbReference type="EMBL" id="PPK71394.1"/>
    </source>
</evidence>
<feature type="domain" description="AMP-binding enzyme C-terminal" evidence="4">
    <location>
        <begin position="392"/>
        <end position="466"/>
    </location>
</feature>
<dbReference type="EMBL" id="PTIX01000001">
    <property type="protein sequence ID" value="PPK71394.1"/>
    <property type="molecule type" value="Genomic_DNA"/>
</dbReference>
<gene>
    <name evidence="5" type="ORF">CLV40_101584</name>
</gene>
<accession>A0A2S6H1Q9</accession>
<sequence>MWGNGIGGWPARRALMTPDRTALVFEGRSTTYAELSRRVNALASRLVAAGVAAGDRVAYLGQNHPAFVDTLFATTLVGAIFVPLNFRLTGPELAYQLTDAAPAVLVHDPAHPAPGATRTIEVDADWPGGGGDAPAAPPVPVDAPAMILYTSGTTGRPKGAVLSHANLIWNTANVLVGVDVSADEVTLVSAPLFHIAALAQTLLPTLAKGGCAVLTPGFDPDHCLDLVERFRVTWMFGVATMYATLAASPRWASADLSSLRELMCGGAPVPESLIRTYLDRGLVLSQGYGMTETAPGVTYLEASRTATHIGSAGLPVFFTDVRLSDLGELEVSGPNVTPGYWNAPDATAAAFTPDGWFRTGDLARVDDAGHHHIVGRVKDMYISGGENVYPAEVENALTGHPDVAEAAVIGVPDTKWGETGHAFVVGAAAAPEADALRAYLRERLAGYKVPTRFTFVTSLPRTASGKVHKPTLRTEVRRDR</sequence>
<comment type="similarity">
    <text evidence="1">Belongs to the ATP-dependent AMP-binding enzyme family.</text>
</comment>
<dbReference type="InterPro" id="IPR042099">
    <property type="entry name" value="ANL_N_sf"/>
</dbReference>
<dbReference type="InterPro" id="IPR000873">
    <property type="entry name" value="AMP-dep_synth/lig_dom"/>
</dbReference>
<evidence type="ECO:0000259" key="3">
    <source>
        <dbReference type="Pfam" id="PF00501"/>
    </source>
</evidence>
<proteinExistence type="inferred from homology"/>
<reference evidence="5 6" key="1">
    <citation type="submission" date="2018-02" db="EMBL/GenBank/DDBJ databases">
        <title>Genomic Encyclopedia of Archaeal and Bacterial Type Strains, Phase II (KMG-II): from individual species to whole genera.</title>
        <authorList>
            <person name="Goeker M."/>
        </authorList>
    </citation>
    <scope>NUCLEOTIDE SEQUENCE [LARGE SCALE GENOMIC DNA]</scope>
    <source>
        <strain evidence="5 6">YU 961-1</strain>
    </source>
</reference>
<dbReference type="RefSeq" id="WP_104476547.1">
    <property type="nucleotide sequence ID" value="NZ_CP154825.1"/>
</dbReference>
<dbReference type="GO" id="GO:0006631">
    <property type="term" value="P:fatty acid metabolic process"/>
    <property type="evidence" value="ECO:0007669"/>
    <property type="project" value="TreeGrafter"/>
</dbReference>
<dbReference type="AlphaFoldDB" id="A0A2S6H1Q9"/>
<dbReference type="SUPFAM" id="SSF56801">
    <property type="entry name" value="Acetyl-CoA synthetase-like"/>
    <property type="match status" value="1"/>
</dbReference>
<evidence type="ECO:0000313" key="6">
    <source>
        <dbReference type="Proteomes" id="UP000239203"/>
    </source>
</evidence>
<dbReference type="PANTHER" id="PTHR43201:SF5">
    <property type="entry name" value="MEDIUM-CHAIN ACYL-COA LIGASE ACSF2, MITOCHONDRIAL"/>
    <property type="match status" value="1"/>
</dbReference>
<dbReference type="FunFam" id="3.30.300.30:FF:000008">
    <property type="entry name" value="2,3-dihydroxybenzoate-AMP ligase"/>
    <property type="match status" value="1"/>
</dbReference>
<feature type="domain" description="AMP-dependent synthetase/ligase" evidence="3">
    <location>
        <begin position="12"/>
        <end position="341"/>
    </location>
</feature>
<comment type="caution">
    <text evidence="5">The sequence shown here is derived from an EMBL/GenBank/DDBJ whole genome shotgun (WGS) entry which is preliminary data.</text>
</comment>
<dbReference type="Gene3D" id="3.40.50.12780">
    <property type="entry name" value="N-terminal domain of ligase-like"/>
    <property type="match status" value="1"/>
</dbReference>
<evidence type="ECO:0000256" key="2">
    <source>
        <dbReference type="ARBA" id="ARBA00022598"/>
    </source>
</evidence>
<keyword evidence="2" id="KW-0436">Ligase</keyword>
<protein>
    <submittedName>
        <fullName evidence="5">Fatty-acyl-CoA synthase</fullName>
    </submittedName>
</protein>
<dbReference type="InterPro" id="IPR020845">
    <property type="entry name" value="AMP-binding_CS"/>
</dbReference>
<dbReference type="Pfam" id="PF00501">
    <property type="entry name" value="AMP-binding"/>
    <property type="match status" value="1"/>
</dbReference>
<dbReference type="Pfam" id="PF13193">
    <property type="entry name" value="AMP-binding_C"/>
    <property type="match status" value="1"/>
</dbReference>
<evidence type="ECO:0000256" key="1">
    <source>
        <dbReference type="ARBA" id="ARBA00006432"/>
    </source>
</evidence>
<dbReference type="PANTHER" id="PTHR43201">
    <property type="entry name" value="ACYL-COA SYNTHETASE"/>
    <property type="match status" value="1"/>
</dbReference>
<dbReference type="InterPro" id="IPR045851">
    <property type="entry name" value="AMP-bd_C_sf"/>
</dbReference>
<dbReference type="PROSITE" id="PS00455">
    <property type="entry name" value="AMP_BINDING"/>
    <property type="match status" value="1"/>
</dbReference>